<dbReference type="Gene3D" id="3.40.1360.10">
    <property type="match status" value="1"/>
</dbReference>
<keyword evidence="14" id="KW-1185">Reference proteome</keyword>
<keyword evidence="3" id="KW-0698">rRNA processing</keyword>
<organism evidence="13 14">
    <name type="scientific">Spiroplasma tabanidicola</name>
    <dbReference type="NCBI Taxonomy" id="324079"/>
    <lineage>
        <taxon>Bacteria</taxon>
        <taxon>Bacillati</taxon>
        <taxon>Mycoplasmatota</taxon>
        <taxon>Mollicutes</taxon>
        <taxon>Entomoplasmatales</taxon>
        <taxon>Spiroplasmataceae</taxon>
        <taxon>Spiroplasma</taxon>
    </lineage>
</organism>
<proteinExistence type="predicted"/>
<dbReference type="PANTHER" id="PTHR39156:SF2">
    <property type="entry name" value="DNA PRIMASE (BACTERIAL TYPE) AND SMALL PRIMASE-LIKE PROTEINS"/>
    <property type="match status" value="1"/>
</dbReference>
<dbReference type="GO" id="GO:0019843">
    <property type="term" value="F:rRNA binding"/>
    <property type="evidence" value="ECO:0007669"/>
    <property type="project" value="UniProtKB-KW"/>
</dbReference>
<keyword evidence="10" id="KW-0694">RNA-binding</keyword>
<evidence type="ECO:0000256" key="3">
    <source>
        <dbReference type="ARBA" id="ARBA00022552"/>
    </source>
</evidence>
<keyword evidence="9" id="KW-0460">Magnesium</keyword>
<keyword evidence="5" id="KW-0479">Metal-binding</keyword>
<feature type="domain" description="Toprim" evidence="12">
    <location>
        <begin position="4"/>
        <end position="99"/>
    </location>
</feature>
<dbReference type="PANTHER" id="PTHR39156">
    <property type="entry name" value="RIBONUCLEASE M5"/>
    <property type="match status" value="1"/>
</dbReference>
<evidence type="ECO:0000256" key="9">
    <source>
        <dbReference type="ARBA" id="ARBA00022842"/>
    </source>
</evidence>
<evidence type="ECO:0000256" key="6">
    <source>
        <dbReference type="ARBA" id="ARBA00022730"/>
    </source>
</evidence>
<evidence type="ECO:0000256" key="11">
    <source>
        <dbReference type="NCBIfam" id="TIGR00334"/>
    </source>
</evidence>
<dbReference type="InterPro" id="IPR006171">
    <property type="entry name" value="TOPRIM_dom"/>
</dbReference>
<dbReference type="KEGG" id="stab:STABA_v1c11060"/>
<keyword evidence="6" id="KW-0699">rRNA-binding</keyword>
<dbReference type="RefSeq" id="WP_156007454.1">
    <property type="nucleotide sequence ID" value="NZ_CP046276.1"/>
</dbReference>
<dbReference type="InterPro" id="IPR034141">
    <property type="entry name" value="TOPRIM_RNase_M5-like"/>
</dbReference>
<accession>A0A6I6CK24</accession>
<evidence type="ECO:0000256" key="7">
    <source>
        <dbReference type="ARBA" id="ARBA00022759"/>
    </source>
</evidence>
<dbReference type="AlphaFoldDB" id="A0A6I6CK24"/>
<keyword evidence="1" id="KW-0963">Cytoplasm</keyword>
<evidence type="ECO:0000256" key="8">
    <source>
        <dbReference type="ARBA" id="ARBA00022801"/>
    </source>
</evidence>
<keyword evidence="8" id="KW-0378">Hydrolase</keyword>
<dbReference type="GO" id="GO:0006364">
    <property type="term" value="P:rRNA processing"/>
    <property type="evidence" value="ECO:0007669"/>
    <property type="project" value="UniProtKB-UniRule"/>
</dbReference>
<dbReference type="Proteomes" id="UP000424468">
    <property type="component" value="Chromosome"/>
</dbReference>
<dbReference type="PROSITE" id="PS50880">
    <property type="entry name" value="TOPRIM"/>
    <property type="match status" value="1"/>
</dbReference>
<gene>
    <name evidence="13" type="primary">rnmV</name>
    <name evidence="13" type="ORF">STABA_v1c11060</name>
</gene>
<dbReference type="OrthoDB" id="9791329at2"/>
<dbReference type="Pfam" id="PF13331">
    <property type="entry name" value="DUF4093"/>
    <property type="match status" value="1"/>
</dbReference>
<dbReference type="Pfam" id="PF01751">
    <property type="entry name" value="Toprim"/>
    <property type="match status" value="1"/>
</dbReference>
<dbReference type="SMART" id="SM00493">
    <property type="entry name" value="TOPRIM"/>
    <property type="match status" value="1"/>
</dbReference>
<dbReference type="InterPro" id="IPR025156">
    <property type="entry name" value="RNase_M5_C"/>
</dbReference>
<evidence type="ECO:0000256" key="10">
    <source>
        <dbReference type="ARBA" id="ARBA00022884"/>
    </source>
</evidence>
<evidence type="ECO:0000256" key="1">
    <source>
        <dbReference type="ARBA" id="ARBA00022490"/>
    </source>
</evidence>
<sequence>MKIKQVIIVEGKSDTAKLKIIFGECNIETIETNGLALDNSTLELIRDINKARGVIIFTDPDGPGVKIRDVINSYLDFKCFNAFINKKNIKNTKKIGIAEAEEKDIREALDNLIIFNSNNKQSISWEDFLKNNFYLPDNRKKIAEHFSWNEKINSKKLFKWVNLIGLDIEKIKKILGEQNGTC</sequence>
<dbReference type="EC" id="3.1.26.8" evidence="11"/>
<evidence type="ECO:0000313" key="13">
    <source>
        <dbReference type="EMBL" id="QGS52453.1"/>
    </source>
</evidence>
<evidence type="ECO:0000256" key="4">
    <source>
        <dbReference type="ARBA" id="ARBA00022722"/>
    </source>
</evidence>
<dbReference type="EMBL" id="CP046276">
    <property type="protein sequence ID" value="QGS52453.1"/>
    <property type="molecule type" value="Genomic_DNA"/>
</dbReference>
<name>A0A6I6CK24_9MOLU</name>
<evidence type="ECO:0000313" key="14">
    <source>
        <dbReference type="Proteomes" id="UP000424468"/>
    </source>
</evidence>
<keyword evidence="4" id="KW-0540">Nuclease</keyword>
<evidence type="ECO:0000259" key="12">
    <source>
        <dbReference type="PROSITE" id="PS50880"/>
    </source>
</evidence>
<protein>
    <recommendedName>
        <fullName evidence="11">Ribonuclease M5</fullName>
        <ecNumber evidence="11">3.1.26.8</ecNumber>
    </recommendedName>
</protein>
<dbReference type="CDD" id="cd01027">
    <property type="entry name" value="TOPRIM_RNase_M5_like"/>
    <property type="match status" value="1"/>
</dbReference>
<evidence type="ECO:0000256" key="5">
    <source>
        <dbReference type="ARBA" id="ARBA00022723"/>
    </source>
</evidence>
<dbReference type="GO" id="GO:0043822">
    <property type="term" value="F:ribonuclease M5 activity"/>
    <property type="evidence" value="ECO:0007669"/>
    <property type="project" value="UniProtKB-UniRule"/>
</dbReference>
<dbReference type="GO" id="GO:0046872">
    <property type="term" value="F:metal ion binding"/>
    <property type="evidence" value="ECO:0007669"/>
    <property type="project" value="UniProtKB-KW"/>
</dbReference>
<reference evidence="13 14" key="1">
    <citation type="submission" date="2019-11" db="EMBL/GenBank/DDBJ databases">
        <title>Complete genome sequence of Spiroplasma tabanidicola TAUS-1 (DSM 22603).</title>
        <authorList>
            <person name="Huang C.-T."/>
            <person name="Lin Y.-C."/>
            <person name="Kuo C.-H."/>
        </authorList>
    </citation>
    <scope>NUCLEOTIDE SEQUENCE [LARGE SCALE GENOMIC DNA]</scope>
    <source>
        <strain evidence="13 14">TAUS-1</strain>
    </source>
</reference>
<dbReference type="InterPro" id="IPR004466">
    <property type="entry name" value="RNase_M5"/>
</dbReference>
<keyword evidence="2" id="KW-0690">Ribosome biogenesis</keyword>
<dbReference type="SUPFAM" id="SSF110455">
    <property type="entry name" value="Toprim domain"/>
    <property type="match status" value="1"/>
</dbReference>
<evidence type="ECO:0000256" key="2">
    <source>
        <dbReference type="ARBA" id="ARBA00022517"/>
    </source>
</evidence>
<dbReference type="NCBIfam" id="TIGR00334">
    <property type="entry name" value="5S_RNA_mat_M5"/>
    <property type="match status" value="1"/>
</dbReference>
<keyword evidence="7" id="KW-0255">Endonuclease</keyword>